<dbReference type="KEGG" id="pgis:I6I06_16585"/>
<keyword evidence="4 8" id="KW-0067">ATP-binding</keyword>
<evidence type="ECO:0000256" key="5">
    <source>
        <dbReference type="ARBA" id="ARBA00023029"/>
    </source>
</evidence>
<dbReference type="PANTHER" id="PTHR43493:SF5">
    <property type="entry name" value="DNA GYRASE SUBUNIT A, CHLOROPLASTIC_MITOCHONDRIAL"/>
    <property type="match status" value="1"/>
</dbReference>
<comment type="catalytic activity">
    <reaction evidence="1 8 9">
        <text>ATP-dependent breakage, passage and rejoining of double-stranded DNA.</text>
        <dbReference type="EC" id="5.6.2.2"/>
    </reaction>
</comment>
<dbReference type="InterPro" id="IPR035516">
    <property type="entry name" value="Gyrase/topoIV_suA_C"/>
</dbReference>
<keyword evidence="5 8" id="KW-0799">Topoisomerase</keyword>
<dbReference type="Gene3D" id="3.30.1360.40">
    <property type="match status" value="1"/>
</dbReference>
<feature type="compositionally biased region" description="Acidic residues" evidence="10">
    <location>
        <begin position="852"/>
        <end position="872"/>
    </location>
</feature>
<dbReference type="Gene3D" id="2.120.10.90">
    <property type="entry name" value="DNA gyrase/topoisomerase IV, subunit A, C-terminal"/>
    <property type="match status" value="1"/>
</dbReference>
<evidence type="ECO:0000256" key="1">
    <source>
        <dbReference type="ARBA" id="ARBA00000185"/>
    </source>
</evidence>
<dbReference type="GO" id="GO:0006261">
    <property type="term" value="P:DNA-templated DNA replication"/>
    <property type="evidence" value="ECO:0007669"/>
    <property type="project" value="UniProtKB-UniRule"/>
</dbReference>
<evidence type="ECO:0000256" key="6">
    <source>
        <dbReference type="ARBA" id="ARBA00023125"/>
    </source>
</evidence>
<dbReference type="InterPro" id="IPR050220">
    <property type="entry name" value="Type_II_DNA_Topoisomerases"/>
</dbReference>
<dbReference type="SUPFAM" id="SSF56719">
    <property type="entry name" value="Type II DNA topoisomerase"/>
    <property type="match status" value="1"/>
</dbReference>
<feature type="active site" description="O-(5'-phospho-DNA)-tyrosine intermediate" evidence="8 9">
    <location>
        <position position="122"/>
    </location>
</feature>
<dbReference type="Pfam" id="PF03989">
    <property type="entry name" value="DNA_gyraseA_C"/>
    <property type="match status" value="6"/>
</dbReference>
<dbReference type="GO" id="GO:0009330">
    <property type="term" value="C:DNA topoisomerase type II (double strand cut, ATP-hydrolyzing) complex"/>
    <property type="evidence" value="ECO:0007669"/>
    <property type="project" value="TreeGrafter"/>
</dbReference>
<dbReference type="Proteomes" id="UP000595610">
    <property type="component" value="Chromosome 1"/>
</dbReference>
<dbReference type="RefSeq" id="WP_084585245.1">
    <property type="nucleotide sequence ID" value="NZ_CP066075.1"/>
</dbReference>
<name>A0A7T4N256_9BURK</name>
<dbReference type="InterPro" id="IPR002205">
    <property type="entry name" value="Topo_IIA_dom_A"/>
</dbReference>
<dbReference type="GO" id="GO:0003677">
    <property type="term" value="F:DNA binding"/>
    <property type="evidence" value="ECO:0007669"/>
    <property type="project" value="UniProtKB-UniRule"/>
</dbReference>
<dbReference type="GO" id="GO:0006265">
    <property type="term" value="P:DNA topological change"/>
    <property type="evidence" value="ECO:0007669"/>
    <property type="project" value="UniProtKB-UniRule"/>
</dbReference>
<dbReference type="FunFam" id="3.90.199.10:FF:000001">
    <property type="entry name" value="DNA gyrase subunit A"/>
    <property type="match status" value="1"/>
</dbReference>
<dbReference type="GO" id="GO:0034335">
    <property type="term" value="F:DNA negative supercoiling activity"/>
    <property type="evidence" value="ECO:0007669"/>
    <property type="project" value="UniProtKB-ARBA"/>
</dbReference>
<evidence type="ECO:0000256" key="2">
    <source>
        <dbReference type="ARBA" id="ARBA00008263"/>
    </source>
</evidence>
<sequence length="878" mass="97070">MDQFAKETLPISLEEEMRRSYLDYAMSVIVGRALPDVRDGLKPVHRRVLYAMHELNNDWNRAYKKSARIVGDVIGKYHPHGDTAVYDTIVRMAQDFSLRYMLVDGQGNFGSVDGDNAAAMRYTEIRMAKIGHELLADIDKETVDFTPNYDGSENEPAILPARIPNLLINGSSGIAVGMATNIPPHNLNEVVDACQHLLKNPEATIDELIEIIPAPDFPTAGIIYGVAGVRDGYRTGRGRVVMRALTHFEEIDRGQRMAIIVDELPYQVNKRSLLERIAELVNEKKLEGISDIRDESDKSGMRVVIELKRGEVPEVVLNNLYKATQLQDTFGMNMVALVDGQPKLLNLKEMLSCFLSHRREVLTRRTVYELRKARERGHVLEGLAVALANIDEFIAIIKAAPTPPIAKQELMARPWDSSLVREMLSRAETENATAGGREAYRPDGLNPSFGMQSDGLYRLSDTQAQEILQMRLQRLTGLEQDKIIGEYREVMAQIADLLDILARPERITAIIVDELTSIKAEFGDARRSKIELNATELNTEDLITPQEMVVTMSHAGYVKSQPLSEYSAQKRGGRGKQATAMKEDDWIDTLFIANTHDHILCFSNRGRVYSVKVYEVPQGSRNSRGRPIINIFPLQEGEKITVVLPVKEFSADKFVFMGTALGTVKKTPLEAFGRVLRKGIIAVGLDDGDYLIGAAITDGQHDVMLFSDSGKAVRFDENDVRPMGREARGVRGMQLEDGQSVIALLVAGDEQQSVLTATENGFGKRTPIIEYTRHGRGTKGMIAIQTSERNGKVVAATLVDQEAQIMLITNTGVLIRTRVSEIREMGRATQGVTLISLDEGTKLSGLQQVAEAEAEGEVEGDVEGPAEGDNGSEDGGAA</sequence>
<evidence type="ECO:0000256" key="8">
    <source>
        <dbReference type="HAMAP-Rule" id="MF_01897"/>
    </source>
</evidence>
<dbReference type="NCBIfam" id="TIGR01063">
    <property type="entry name" value="gyrA"/>
    <property type="match status" value="1"/>
</dbReference>
<dbReference type="AlphaFoldDB" id="A0A7T4N256"/>
<evidence type="ECO:0000259" key="11">
    <source>
        <dbReference type="PROSITE" id="PS52040"/>
    </source>
</evidence>
<dbReference type="GO" id="GO:0005694">
    <property type="term" value="C:chromosome"/>
    <property type="evidence" value="ECO:0007669"/>
    <property type="project" value="InterPro"/>
</dbReference>
<dbReference type="CDD" id="cd00187">
    <property type="entry name" value="TOP4c"/>
    <property type="match status" value="1"/>
</dbReference>
<dbReference type="PROSITE" id="PS52040">
    <property type="entry name" value="TOPO_IIA"/>
    <property type="match status" value="1"/>
</dbReference>
<comment type="function">
    <text evidence="8">A type II topoisomerase that negatively supercoils closed circular double-stranded (ds) DNA in an ATP-dependent manner to modulate DNA topology and maintain chromosomes in an underwound state. Negative supercoiling favors strand separation, and DNA replication, transcription, recombination and repair, all of which involve strand separation. Also able to catalyze the interconversion of other topological isomers of dsDNA rings, including catenanes and knotted rings. Type II topoisomerases break and join 2 DNA strands simultaneously in an ATP-dependent manner.</text>
</comment>
<evidence type="ECO:0000256" key="9">
    <source>
        <dbReference type="PROSITE-ProRule" id="PRU01384"/>
    </source>
</evidence>
<dbReference type="InterPro" id="IPR013760">
    <property type="entry name" value="Topo_IIA-like_dom_sf"/>
</dbReference>
<proteinExistence type="inferred from homology"/>
<feature type="region of interest" description="Disordered" evidence="10">
    <location>
        <begin position="847"/>
        <end position="878"/>
    </location>
</feature>
<keyword evidence="8" id="KW-0963">Cytoplasm</keyword>
<evidence type="ECO:0000256" key="7">
    <source>
        <dbReference type="ARBA" id="ARBA00023235"/>
    </source>
</evidence>
<comment type="similarity">
    <text evidence="2 8">Belongs to the type II topoisomerase GyrA/ParC subunit family.</text>
</comment>
<dbReference type="InterPro" id="IPR013758">
    <property type="entry name" value="Topo_IIA_A/C_ab"/>
</dbReference>
<protein>
    <recommendedName>
        <fullName evidence="8">DNA gyrase subunit A</fullName>
        <ecNumber evidence="8">5.6.2.2</ecNumber>
    </recommendedName>
</protein>
<keyword evidence="3 8" id="KW-0547">Nucleotide-binding</keyword>
<dbReference type="FunFam" id="3.30.1360.40:FF:000002">
    <property type="entry name" value="DNA gyrase subunit A"/>
    <property type="match status" value="1"/>
</dbReference>
<keyword evidence="6 8" id="KW-0238">DNA-binding</keyword>
<dbReference type="InterPro" id="IPR005743">
    <property type="entry name" value="GyrA"/>
</dbReference>
<evidence type="ECO:0000256" key="10">
    <source>
        <dbReference type="SAM" id="MobiDB-lite"/>
    </source>
</evidence>
<evidence type="ECO:0000256" key="3">
    <source>
        <dbReference type="ARBA" id="ARBA00022741"/>
    </source>
</evidence>
<dbReference type="GO" id="GO:0005524">
    <property type="term" value="F:ATP binding"/>
    <property type="evidence" value="ECO:0007669"/>
    <property type="project" value="UniProtKB-UniRule"/>
</dbReference>
<dbReference type="EC" id="5.6.2.2" evidence="8"/>
<dbReference type="NCBIfam" id="NF004043">
    <property type="entry name" value="PRK05560.1"/>
    <property type="match status" value="1"/>
</dbReference>
<evidence type="ECO:0000313" key="12">
    <source>
        <dbReference type="EMBL" id="QQC63881.1"/>
    </source>
</evidence>
<dbReference type="PANTHER" id="PTHR43493">
    <property type="entry name" value="DNA GYRASE/TOPOISOMERASE SUBUNIT A"/>
    <property type="match status" value="1"/>
</dbReference>
<dbReference type="Gene3D" id="1.10.268.10">
    <property type="entry name" value="Topoisomerase, domain 3"/>
    <property type="match status" value="1"/>
</dbReference>
<dbReference type="GO" id="GO:0005737">
    <property type="term" value="C:cytoplasm"/>
    <property type="evidence" value="ECO:0007669"/>
    <property type="project" value="UniProtKB-SubCell"/>
</dbReference>
<dbReference type="EMBL" id="CP066075">
    <property type="protein sequence ID" value="QQC63881.1"/>
    <property type="molecule type" value="Genomic_DNA"/>
</dbReference>
<evidence type="ECO:0000256" key="4">
    <source>
        <dbReference type="ARBA" id="ARBA00022840"/>
    </source>
</evidence>
<dbReference type="Gene3D" id="3.90.199.10">
    <property type="entry name" value="Topoisomerase II, domain 5"/>
    <property type="match status" value="1"/>
</dbReference>
<keyword evidence="13" id="KW-1185">Reference proteome</keyword>
<dbReference type="InterPro" id="IPR013757">
    <property type="entry name" value="Topo_IIA_A_a_sf"/>
</dbReference>
<reference evidence="12 13" key="1">
    <citation type="submission" date="2020-12" db="EMBL/GenBank/DDBJ databases">
        <title>FDA dAtabase for Regulatory Grade micrObial Sequences (FDA-ARGOS): Supporting development and validation of Infectious Disease Dx tests.</title>
        <authorList>
            <person name="Nelson B."/>
            <person name="Plummer A."/>
            <person name="Tallon L."/>
            <person name="Sadzewicz L."/>
            <person name="Zhao X."/>
            <person name="Boylan J."/>
            <person name="Ott S."/>
            <person name="Bowen H."/>
            <person name="Vavikolanu K."/>
            <person name="Mehta A."/>
            <person name="Aluvathingal J."/>
            <person name="Nadendla S."/>
            <person name="Myers T."/>
            <person name="Yan Y."/>
            <person name="Sichtig H."/>
        </authorList>
    </citation>
    <scope>NUCLEOTIDE SEQUENCE [LARGE SCALE GENOMIC DNA]</scope>
    <source>
        <strain evidence="12 13">FDAARGOS_1049</strain>
    </source>
</reference>
<accession>A0A7T4N256</accession>
<comment type="subcellular location">
    <subcellularLocation>
        <location evidence="8">Cytoplasm</location>
    </subcellularLocation>
</comment>
<dbReference type="NCBIfam" id="NF004044">
    <property type="entry name" value="PRK05561.1"/>
    <property type="match status" value="1"/>
</dbReference>
<gene>
    <name evidence="8 12" type="primary">gyrA</name>
    <name evidence="12" type="ORF">I6I06_16585</name>
</gene>
<feature type="short sequence motif" description="GyrA-box" evidence="8">
    <location>
        <begin position="569"/>
        <end position="575"/>
    </location>
</feature>
<dbReference type="SMART" id="SM00434">
    <property type="entry name" value="TOP4c"/>
    <property type="match status" value="1"/>
</dbReference>
<dbReference type="HAMAP" id="MF_01897">
    <property type="entry name" value="GyrA"/>
    <property type="match status" value="1"/>
</dbReference>
<comment type="subunit">
    <text evidence="8">Heterotetramer, composed of two GyrA and two GyrB chains. In the heterotetramer, GyrA contains the active site tyrosine that forms a transient covalent intermediate with DNA, while GyrB binds cofactors and catalyzes ATP hydrolysis.</text>
</comment>
<dbReference type="SUPFAM" id="SSF101904">
    <property type="entry name" value="GyrA/ParC C-terminal domain-like"/>
    <property type="match status" value="1"/>
</dbReference>
<organism evidence="12 13">
    <name type="scientific">Paraburkholderia ginsengisoli</name>
    <dbReference type="NCBI Taxonomy" id="311231"/>
    <lineage>
        <taxon>Bacteria</taxon>
        <taxon>Pseudomonadati</taxon>
        <taxon>Pseudomonadota</taxon>
        <taxon>Betaproteobacteria</taxon>
        <taxon>Burkholderiales</taxon>
        <taxon>Burkholderiaceae</taxon>
        <taxon>Paraburkholderia</taxon>
    </lineage>
</organism>
<dbReference type="FunFam" id="2.120.10.90:FF:000004">
    <property type="entry name" value="DNA gyrase subunit A"/>
    <property type="match status" value="1"/>
</dbReference>
<dbReference type="InterPro" id="IPR006691">
    <property type="entry name" value="GyrA/parC_rep"/>
</dbReference>
<dbReference type="Pfam" id="PF00521">
    <property type="entry name" value="DNA_topoisoIV"/>
    <property type="match status" value="1"/>
</dbReference>
<feature type="domain" description="Topo IIA-type catalytic" evidence="11">
    <location>
        <begin position="34"/>
        <end position="542"/>
    </location>
</feature>
<comment type="miscellaneous">
    <text evidence="8">Few gyrases are as efficient as E.coli at forming negative supercoils. Not all organisms have 2 type II topoisomerases; in organisms with a single type II topoisomerase this enzyme also has to decatenate newly replicated chromosomes.</text>
</comment>
<evidence type="ECO:0000313" key="13">
    <source>
        <dbReference type="Proteomes" id="UP000595610"/>
    </source>
</evidence>
<keyword evidence="7 8" id="KW-0413">Isomerase</keyword>